<comment type="caution">
    <text evidence="1">The sequence shown here is derived from an EMBL/GenBank/DDBJ whole genome shotgun (WGS) entry which is preliminary data.</text>
</comment>
<dbReference type="Proteomes" id="UP000288716">
    <property type="component" value="Unassembled WGS sequence"/>
</dbReference>
<evidence type="ECO:0000313" key="1">
    <source>
        <dbReference type="EMBL" id="RWS19226.1"/>
    </source>
</evidence>
<dbReference type="OrthoDB" id="5954868at2759"/>
<evidence type="ECO:0000313" key="2">
    <source>
        <dbReference type="Proteomes" id="UP000288716"/>
    </source>
</evidence>
<organism evidence="1 2">
    <name type="scientific">Leptotrombidium deliense</name>
    <dbReference type="NCBI Taxonomy" id="299467"/>
    <lineage>
        <taxon>Eukaryota</taxon>
        <taxon>Metazoa</taxon>
        <taxon>Ecdysozoa</taxon>
        <taxon>Arthropoda</taxon>
        <taxon>Chelicerata</taxon>
        <taxon>Arachnida</taxon>
        <taxon>Acari</taxon>
        <taxon>Acariformes</taxon>
        <taxon>Trombidiformes</taxon>
        <taxon>Prostigmata</taxon>
        <taxon>Anystina</taxon>
        <taxon>Parasitengona</taxon>
        <taxon>Trombiculoidea</taxon>
        <taxon>Trombiculidae</taxon>
        <taxon>Leptotrombidium</taxon>
    </lineage>
</organism>
<reference evidence="1 2" key="1">
    <citation type="journal article" date="2018" name="Gigascience">
        <title>Genomes of trombidid mites reveal novel predicted allergens and laterally-transferred genes associated with secondary metabolism.</title>
        <authorList>
            <person name="Dong X."/>
            <person name="Chaisiri K."/>
            <person name="Xia D."/>
            <person name="Armstrong S.D."/>
            <person name="Fang Y."/>
            <person name="Donnelly M.J."/>
            <person name="Kadowaki T."/>
            <person name="McGarry J.W."/>
            <person name="Darby A.C."/>
            <person name="Makepeace B.L."/>
        </authorList>
    </citation>
    <scope>NUCLEOTIDE SEQUENCE [LARGE SCALE GENOMIC DNA]</scope>
    <source>
        <strain evidence="1">UoL-UT</strain>
    </source>
</reference>
<keyword evidence="2" id="KW-1185">Reference proteome</keyword>
<gene>
    <name evidence="1" type="ORF">B4U80_09995</name>
</gene>
<name>A0A443RV42_9ACAR</name>
<protein>
    <submittedName>
        <fullName evidence="1">Exostosin-2-like isoform X2</fullName>
    </submittedName>
</protein>
<dbReference type="AlphaFoldDB" id="A0A443RV42"/>
<sequence>MIHDVLVLKVVSEPVEVVVDSDAPLALHSDDFCTHYNCFNVYRCSADQKGMKVYIYPVKRYADGIGVLISSPFTEEYWQLLETIIDSEYYTDDPEKPYLFIPSIDMLSQQMFDPRKLHRFFHPYLF</sequence>
<dbReference type="VEuPathDB" id="VectorBase:LDEU012814"/>
<dbReference type="STRING" id="299467.A0A443RV42"/>
<proteinExistence type="predicted"/>
<accession>A0A443RV42</accession>
<dbReference type="EMBL" id="NCKV01028690">
    <property type="protein sequence ID" value="RWS19226.1"/>
    <property type="molecule type" value="Genomic_DNA"/>
</dbReference>